<dbReference type="SUPFAM" id="SSF51905">
    <property type="entry name" value="FAD/NAD(P)-binding domain"/>
    <property type="match status" value="1"/>
</dbReference>
<reference evidence="4" key="1">
    <citation type="journal article" date="2020" name="Phytopathology">
        <title>Genome sequence of the chestnut blight fungus Cryphonectria parasitica EP155: A fundamental resource for an archetypical invasive plant pathogen.</title>
        <authorList>
            <person name="Crouch J.A."/>
            <person name="Dawe A."/>
            <person name="Aerts A."/>
            <person name="Barry K."/>
            <person name="Churchill A.C.L."/>
            <person name="Grimwood J."/>
            <person name="Hillman B."/>
            <person name="Milgroom M.G."/>
            <person name="Pangilinan J."/>
            <person name="Smith M."/>
            <person name="Salamov A."/>
            <person name="Schmutz J."/>
            <person name="Yadav J."/>
            <person name="Grigoriev I.V."/>
            <person name="Nuss D."/>
        </authorList>
    </citation>
    <scope>NUCLEOTIDE SEQUENCE</scope>
    <source>
        <strain evidence="4">EP155</strain>
    </source>
</reference>
<comment type="cofactor">
    <cofactor evidence="2">
        <name>FAD</name>
        <dbReference type="ChEBI" id="CHEBI:57692"/>
    </cofactor>
</comment>
<dbReference type="InterPro" id="IPR012132">
    <property type="entry name" value="GMC_OxRdtase"/>
</dbReference>
<dbReference type="PANTHER" id="PTHR11552">
    <property type="entry name" value="GLUCOSE-METHANOL-CHOLINE GMC OXIDOREDUCTASE"/>
    <property type="match status" value="1"/>
</dbReference>
<dbReference type="InterPro" id="IPR007867">
    <property type="entry name" value="GMC_OxRtase_C"/>
</dbReference>
<dbReference type="GO" id="GO:0050660">
    <property type="term" value="F:flavin adenine dinucleotide binding"/>
    <property type="evidence" value="ECO:0007669"/>
    <property type="project" value="InterPro"/>
</dbReference>
<dbReference type="InterPro" id="IPR000172">
    <property type="entry name" value="GMC_OxRdtase_N"/>
</dbReference>
<dbReference type="RefSeq" id="XP_040773990.1">
    <property type="nucleotide sequence ID" value="XM_040917491.1"/>
</dbReference>
<protein>
    <submittedName>
        <fullName evidence="4">Glucose-methanol-choline oxidoreductase</fullName>
    </submittedName>
</protein>
<dbReference type="SUPFAM" id="SSF54373">
    <property type="entry name" value="FAD-linked reductases, C-terminal domain"/>
    <property type="match status" value="1"/>
</dbReference>
<organism evidence="4 5">
    <name type="scientific">Cryphonectria parasitica (strain ATCC 38755 / EP155)</name>
    <dbReference type="NCBI Taxonomy" id="660469"/>
    <lineage>
        <taxon>Eukaryota</taxon>
        <taxon>Fungi</taxon>
        <taxon>Dikarya</taxon>
        <taxon>Ascomycota</taxon>
        <taxon>Pezizomycotina</taxon>
        <taxon>Sordariomycetes</taxon>
        <taxon>Sordariomycetidae</taxon>
        <taxon>Diaporthales</taxon>
        <taxon>Cryphonectriaceae</taxon>
        <taxon>Cryphonectria-Endothia species complex</taxon>
        <taxon>Cryphonectria</taxon>
    </lineage>
</organism>
<dbReference type="Pfam" id="PF05199">
    <property type="entry name" value="GMC_oxred_C"/>
    <property type="match status" value="1"/>
</dbReference>
<sequence length="559" mass="60388">MPVPILAAPTVPESDYLIIGGGPAGFVVAEYLSRDPSKSVLLLEAGPDGDADPEITTPAEFFATSNYMWRYATQPDAGLGGLSANLFQGKAFGGGTAVNAMLYARGAASVYDDWAEISGNEGLGWDSMLEAFKATTQWQVAPEANYSQAINVSMFGDGPLAISRQRKLLTFDEPFSNEVQTTFDLNQIDFVSGEGIGVSQGIESIRVSNETRSYAYNTFGYLANTRNNFQALHNAWVSNIGFSNKTANSVTYNDTLTNTTYVRRAKEIILAAGAINTPQLLMLSGVGPAQRLIELDIPVIQDIAEVGQNLQDHHYATVEYEAKDFVDTYWQLTENATREAIEAQEYAANGDGLFGTIVGDVLAMIRLPDEVASGYQKSLPQDRPHVAFTYFAGPFLPGSPNVSMLSAFAAVVQPEVFGSVDLASADYRDAPLIYANYWASEGDKSAVIYAYRKLRDMFRSPQLSGYTKQEVFPGANYTDSDADLWSAIQKGSSSWHHPVGTTAIGTVLDANWRVKGLKGLRIVGSSAAPTITTCPTQGMVYAIALRAAMDIAKADGLEI</sequence>
<dbReference type="GeneID" id="63834620"/>
<comment type="caution">
    <text evidence="4">The sequence shown here is derived from an EMBL/GenBank/DDBJ whole genome shotgun (WGS) entry which is preliminary data.</text>
</comment>
<dbReference type="EMBL" id="MU032349">
    <property type="protein sequence ID" value="KAF3763011.1"/>
    <property type="molecule type" value="Genomic_DNA"/>
</dbReference>
<proteinExistence type="inferred from homology"/>
<keyword evidence="5" id="KW-1185">Reference proteome</keyword>
<dbReference type="Pfam" id="PF00732">
    <property type="entry name" value="GMC_oxred_N"/>
    <property type="match status" value="1"/>
</dbReference>
<keyword evidence="2" id="KW-0274">FAD</keyword>
<evidence type="ECO:0000259" key="3">
    <source>
        <dbReference type="PROSITE" id="PS00624"/>
    </source>
</evidence>
<name>A0A9P5CME9_CRYP1</name>
<evidence type="ECO:0000313" key="4">
    <source>
        <dbReference type="EMBL" id="KAF3763011.1"/>
    </source>
</evidence>
<evidence type="ECO:0000256" key="1">
    <source>
        <dbReference type="ARBA" id="ARBA00010790"/>
    </source>
</evidence>
<accession>A0A9P5CME9</accession>
<dbReference type="AlphaFoldDB" id="A0A9P5CME9"/>
<dbReference type="PIRSF" id="PIRSF000137">
    <property type="entry name" value="Alcohol_oxidase"/>
    <property type="match status" value="1"/>
</dbReference>
<comment type="similarity">
    <text evidence="1">Belongs to the GMC oxidoreductase family.</text>
</comment>
<dbReference type="OrthoDB" id="269227at2759"/>
<dbReference type="Gene3D" id="3.30.560.10">
    <property type="entry name" value="Glucose Oxidase, domain 3"/>
    <property type="match status" value="1"/>
</dbReference>
<dbReference type="PANTHER" id="PTHR11552:SF111">
    <property type="entry name" value="GLUCOSE-METHANOL-CHOLINE OXIDOREDUCTASE N-TERMINAL DOMAIN-CONTAINING PROTEIN"/>
    <property type="match status" value="1"/>
</dbReference>
<dbReference type="InterPro" id="IPR036188">
    <property type="entry name" value="FAD/NAD-bd_sf"/>
</dbReference>
<dbReference type="Proteomes" id="UP000803844">
    <property type="component" value="Unassembled WGS sequence"/>
</dbReference>
<dbReference type="GO" id="GO:0016614">
    <property type="term" value="F:oxidoreductase activity, acting on CH-OH group of donors"/>
    <property type="evidence" value="ECO:0007669"/>
    <property type="project" value="InterPro"/>
</dbReference>
<dbReference type="PROSITE" id="PS00624">
    <property type="entry name" value="GMC_OXRED_2"/>
    <property type="match status" value="1"/>
</dbReference>
<feature type="domain" description="Glucose-methanol-choline oxidoreductase N-terminal" evidence="3">
    <location>
        <begin position="273"/>
        <end position="287"/>
    </location>
</feature>
<gene>
    <name evidence="4" type="ORF">M406DRAFT_262168</name>
</gene>
<keyword evidence="2" id="KW-0285">Flavoprotein</keyword>
<feature type="binding site" evidence="2">
    <location>
        <position position="237"/>
    </location>
    <ligand>
        <name>FAD</name>
        <dbReference type="ChEBI" id="CHEBI:57692"/>
    </ligand>
</feature>
<dbReference type="Gene3D" id="3.50.50.60">
    <property type="entry name" value="FAD/NAD(P)-binding domain"/>
    <property type="match status" value="1"/>
</dbReference>
<evidence type="ECO:0000313" key="5">
    <source>
        <dbReference type="Proteomes" id="UP000803844"/>
    </source>
</evidence>
<evidence type="ECO:0000256" key="2">
    <source>
        <dbReference type="PIRSR" id="PIRSR000137-2"/>
    </source>
</evidence>